<feature type="repeat" description="PPR" evidence="2">
    <location>
        <begin position="398"/>
        <end position="432"/>
    </location>
</feature>
<dbReference type="InterPro" id="IPR046848">
    <property type="entry name" value="E_motif"/>
</dbReference>
<dbReference type="NCBIfam" id="TIGR00756">
    <property type="entry name" value="PPR"/>
    <property type="match status" value="6"/>
</dbReference>
<dbReference type="AlphaFoldDB" id="A0A2P2JKJ6"/>
<protein>
    <submittedName>
        <fullName evidence="3">Pentatricopeptide repeat-containing protein</fullName>
    </submittedName>
</protein>
<dbReference type="SUPFAM" id="SSF48452">
    <property type="entry name" value="TPR-like"/>
    <property type="match status" value="1"/>
</dbReference>
<dbReference type="InterPro" id="IPR002885">
    <property type="entry name" value="PPR_rpt"/>
</dbReference>
<name>A0A2P2JKJ6_RHIMU</name>
<dbReference type="PANTHER" id="PTHR47926:SF375">
    <property type="entry name" value="PENTATRICOPEPTIDE REPEAT-CONTAINING PROTEIN"/>
    <property type="match status" value="1"/>
</dbReference>
<dbReference type="Pfam" id="PF13041">
    <property type="entry name" value="PPR_2"/>
    <property type="match status" value="4"/>
</dbReference>
<dbReference type="FunFam" id="1.25.40.10:FF:000393">
    <property type="entry name" value="Pentatricopeptide repeat-containing protein At1g20230"/>
    <property type="match status" value="1"/>
</dbReference>
<dbReference type="Pfam" id="PF20431">
    <property type="entry name" value="E_motif"/>
    <property type="match status" value="1"/>
</dbReference>
<sequence length="735" mass="82636">MPSASSRLVLGSLSVSQIQKYLPKRWKQNGARMNVRIENNHALLETHTIDNESMIDRLLNSLKDFASQGHLLKAFQTFSLIQLHAVSRATYHELFVRSLSSLLLSCTSGRSVLQGKQLHGQIICLGFEQHPILPPKLVNFYSNVYLFDDAHAITENSNILDPLAWNILISSYVRNGLFGKALCTYRQMVSKGIRPDNFTYPSVLKACAEKLDSAFGREVHESIDASSHGWNLFVHNSLVSMYGKIGELNIARHLFDKMPERDAVSWNAMISAYASKGLWKEAFELFEAMCEGGIDLNIITWNTIAGGCLRTGNFNGALELLSRMRYCGSHLDSVALLIGLSACSHIGAIKLGREIHGFGVRNYLDGYDNLRNALITMYSRCYDLRHAYILFQLIKSKSIITWNCIISGYAHLDRYEDASFLLREMLDSGVELNYVTIASILPLCARVANLQHGKEFHCYVMRRAEFDDYLLLWNALVDVYARSGKVLEAKKVFDSMSSRDEVTYTSLIAAYGTQGDGHTALRLFDDMNKYQIKPDHVTMVAILSACSHSGLVNEGKMLFEKMSTFYGIVPCLEHFACLADLFGRAGLLQKAKEIITKMPYRPTSSMWATLLGACRIHGDKVMGEWVAEKLLEMRPENSGYYVLISNVYAAAGCWDKLAKVRTFMRDQGVRKDPGCAWVDVGSGFLPFLVGDTSQPRAKELYAVLDGLTELMKDVGYVDRKEFISNDEQLEEIYCC</sequence>
<dbReference type="FunFam" id="1.25.40.10:FF:000637">
    <property type="entry name" value="Pentatricopeptide repeat-containing protein"/>
    <property type="match status" value="1"/>
</dbReference>
<dbReference type="PANTHER" id="PTHR47926">
    <property type="entry name" value="PENTATRICOPEPTIDE REPEAT-CONTAINING PROTEIN"/>
    <property type="match status" value="1"/>
</dbReference>
<dbReference type="FunFam" id="1.25.40.10:FF:000627">
    <property type="entry name" value="Pentatricopeptide repeat-containing protein"/>
    <property type="match status" value="1"/>
</dbReference>
<feature type="repeat" description="PPR" evidence="2">
    <location>
        <begin position="500"/>
        <end position="534"/>
    </location>
</feature>
<dbReference type="Gene3D" id="1.25.40.10">
    <property type="entry name" value="Tetratricopeptide repeat domain"/>
    <property type="match status" value="4"/>
</dbReference>
<evidence type="ECO:0000313" key="3">
    <source>
        <dbReference type="EMBL" id="MBW93979.1"/>
    </source>
</evidence>
<evidence type="ECO:0000256" key="1">
    <source>
        <dbReference type="ARBA" id="ARBA00022737"/>
    </source>
</evidence>
<feature type="repeat" description="PPR" evidence="2">
    <location>
        <begin position="262"/>
        <end position="296"/>
    </location>
</feature>
<dbReference type="EMBL" id="GGEC01013496">
    <property type="protein sequence ID" value="MBW93979.1"/>
    <property type="molecule type" value="Transcribed_RNA"/>
</dbReference>
<dbReference type="Pfam" id="PF01535">
    <property type="entry name" value="PPR"/>
    <property type="match status" value="2"/>
</dbReference>
<dbReference type="PROSITE" id="PS51375">
    <property type="entry name" value="PPR"/>
    <property type="match status" value="7"/>
</dbReference>
<dbReference type="GO" id="GO:0003723">
    <property type="term" value="F:RNA binding"/>
    <property type="evidence" value="ECO:0007669"/>
    <property type="project" value="InterPro"/>
</dbReference>
<accession>A0A2P2JKJ6</accession>
<dbReference type="GO" id="GO:0009451">
    <property type="term" value="P:RNA modification"/>
    <property type="evidence" value="ECO:0007669"/>
    <property type="project" value="InterPro"/>
</dbReference>
<feature type="repeat" description="PPR" evidence="2">
    <location>
        <begin position="469"/>
        <end position="499"/>
    </location>
</feature>
<reference evidence="3" key="1">
    <citation type="submission" date="2018-02" db="EMBL/GenBank/DDBJ databases">
        <title>Rhizophora mucronata_Transcriptome.</title>
        <authorList>
            <person name="Meera S.P."/>
            <person name="Sreeshan A."/>
            <person name="Augustine A."/>
        </authorList>
    </citation>
    <scope>NUCLEOTIDE SEQUENCE</scope>
    <source>
        <tissue evidence="3">Leaf</tissue>
    </source>
</reference>
<proteinExistence type="predicted"/>
<feature type="repeat" description="PPR" evidence="2">
    <location>
        <begin position="161"/>
        <end position="195"/>
    </location>
</feature>
<dbReference type="InterPro" id="IPR046960">
    <property type="entry name" value="PPR_At4g14850-like_plant"/>
</dbReference>
<feature type="repeat" description="PPR" evidence="2">
    <location>
        <begin position="231"/>
        <end position="261"/>
    </location>
</feature>
<evidence type="ECO:0000256" key="2">
    <source>
        <dbReference type="PROSITE-ProRule" id="PRU00708"/>
    </source>
</evidence>
<feature type="repeat" description="PPR" evidence="2">
    <location>
        <begin position="297"/>
        <end position="331"/>
    </location>
</feature>
<organism evidence="3">
    <name type="scientific">Rhizophora mucronata</name>
    <name type="common">Asiatic mangrove</name>
    <dbReference type="NCBI Taxonomy" id="61149"/>
    <lineage>
        <taxon>Eukaryota</taxon>
        <taxon>Viridiplantae</taxon>
        <taxon>Streptophyta</taxon>
        <taxon>Embryophyta</taxon>
        <taxon>Tracheophyta</taxon>
        <taxon>Spermatophyta</taxon>
        <taxon>Magnoliopsida</taxon>
        <taxon>eudicotyledons</taxon>
        <taxon>Gunneridae</taxon>
        <taxon>Pentapetalae</taxon>
        <taxon>rosids</taxon>
        <taxon>fabids</taxon>
        <taxon>Malpighiales</taxon>
        <taxon>Rhizophoraceae</taxon>
        <taxon>Rhizophora</taxon>
    </lineage>
</organism>
<keyword evidence="1" id="KW-0677">Repeat</keyword>
<dbReference type="InterPro" id="IPR011990">
    <property type="entry name" value="TPR-like_helical_dom_sf"/>
</dbReference>